<name>A0A9P9DZH4_9HYPO</name>
<dbReference type="PANTHER" id="PTHR48050:SF13">
    <property type="entry name" value="STEROL 3-BETA-GLUCOSYLTRANSFERASE UGT80A2"/>
    <property type="match status" value="1"/>
</dbReference>
<proteinExistence type="predicted"/>
<evidence type="ECO:0000259" key="3">
    <source>
        <dbReference type="Pfam" id="PF06722"/>
    </source>
</evidence>
<dbReference type="GO" id="GO:0008194">
    <property type="term" value="F:UDP-glycosyltransferase activity"/>
    <property type="evidence" value="ECO:0007669"/>
    <property type="project" value="InterPro"/>
</dbReference>
<dbReference type="CDD" id="cd03784">
    <property type="entry name" value="GT1_Gtf-like"/>
    <property type="match status" value="1"/>
</dbReference>
<protein>
    <recommendedName>
        <fullName evidence="3">Erythromycin biosynthesis protein CIII-like C-terminal domain-containing protein</fullName>
    </recommendedName>
</protein>
<keyword evidence="5" id="KW-1185">Reference proteome</keyword>
<evidence type="ECO:0000313" key="4">
    <source>
        <dbReference type="EMBL" id="KAH7128031.1"/>
    </source>
</evidence>
<dbReference type="OrthoDB" id="407298at2759"/>
<dbReference type="InterPro" id="IPR002213">
    <property type="entry name" value="UDP_glucos_trans"/>
</dbReference>
<dbReference type="GO" id="GO:0016758">
    <property type="term" value="F:hexosyltransferase activity"/>
    <property type="evidence" value="ECO:0007669"/>
    <property type="project" value="UniProtKB-ARBA"/>
</dbReference>
<reference evidence="4" key="1">
    <citation type="journal article" date="2021" name="Nat. Commun.">
        <title>Genetic determinants of endophytism in the Arabidopsis root mycobiome.</title>
        <authorList>
            <person name="Mesny F."/>
            <person name="Miyauchi S."/>
            <person name="Thiergart T."/>
            <person name="Pickel B."/>
            <person name="Atanasova L."/>
            <person name="Karlsson M."/>
            <person name="Huettel B."/>
            <person name="Barry K.W."/>
            <person name="Haridas S."/>
            <person name="Chen C."/>
            <person name="Bauer D."/>
            <person name="Andreopoulos W."/>
            <person name="Pangilinan J."/>
            <person name="LaButti K."/>
            <person name="Riley R."/>
            <person name="Lipzen A."/>
            <person name="Clum A."/>
            <person name="Drula E."/>
            <person name="Henrissat B."/>
            <person name="Kohler A."/>
            <person name="Grigoriev I.V."/>
            <person name="Martin F.M."/>
            <person name="Hacquard S."/>
        </authorList>
    </citation>
    <scope>NUCLEOTIDE SEQUENCE</scope>
    <source>
        <strain evidence="4">MPI-CAGE-AT-0021</strain>
    </source>
</reference>
<dbReference type="InterPro" id="IPR010610">
    <property type="entry name" value="EryCIII-like_C"/>
</dbReference>
<dbReference type="Gene3D" id="3.40.50.2000">
    <property type="entry name" value="Glycogen Phosphorylase B"/>
    <property type="match status" value="2"/>
</dbReference>
<dbReference type="PANTHER" id="PTHR48050">
    <property type="entry name" value="STEROL 3-BETA-GLUCOSYLTRANSFERASE"/>
    <property type="match status" value="1"/>
</dbReference>
<dbReference type="Proteomes" id="UP000717696">
    <property type="component" value="Unassembled WGS sequence"/>
</dbReference>
<accession>A0A9P9DZH4</accession>
<dbReference type="SUPFAM" id="SSF53756">
    <property type="entry name" value="UDP-Glycosyltransferase/glycogen phosphorylase"/>
    <property type="match status" value="1"/>
</dbReference>
<gene>
    <name evidence="4" type="ORF">B0J13DRAFT_564852</name>
</gene>
<evidence type="ECO:0000256" key="1">
    <source>
        <dbReference type="ARBA" id="ARBA00022679"/>
    </source>
</evidence>
<feature type="signal peptide" evidence="2">
    <location>
        <begin position="1"/>
        <end position="21"/>
    </location>
</feature>
<dbReference type="EMBL" id="JAGMUU010000022">
    <property type="protein sequence ID" value="KAH7128031.1"/>
    <property type="molecule type" value="Genomic_DNA"/>
</dbReference>
<dbReference type="AlphaFoldDB" id="A0A9P9DZH4"/>
<keyword evidence="1" id="KW-0808">Transferase</keyword>
<evidence type="ECO:0000256" key="2">
    <source>
        <dbReference type="SAM" id="SignalP"/>
    </source>
</evidence>
<feature type="chain" id="PRO_5040310738" description="Erythromycin biosynthesis protein CIII-like C-terminal domain-containing protein" evidence="2">
    <location>
        <begin position="22"/>
        <end position="519"/>
    </location>
</feature>
<dbReference type="Pfam" id="PF06722">
    <property type="entry name" value="EryCIII-like_C"/>
    <property type="match status" value="1"/>
</dbReference>
<evidence type="ECO:0000313" key="5">
    <source>
        <dbReference type="Proteomes" id="UP000717696"/>
    </source>
</evidence>
<comment type="caution">
    <text evidence="4">The sequence shown here is derived from an EMBL/GenBank/DDBJ whole genome shotgun (WGS) entry which is preliminary data.</text>
</comment>
<feature type="domain" description="Erythromycin biosynthesis protein CIII-like C-terminal" evidence="3">
    <location>
        <begin position="402"/>
        <end position="481"/>
    </location>
</feature>
<dbReference type="InterPro" id="IPR050426">
    <property type="entry name" value="Glycosyltransferase_28"/>
</dbReference>
<keyword evidence="2" id="KW-0732">Signal</keyword>
<sequence length="519" mass="56691">MGNRLFKSAVLLALAAAALMAVWPSLMTKPAPQQIRGKNNTILFVTSELYGLANVHLATTYALLESHPDAEVHYASFPKFASRVKRTSSQAQKAAPKASEATFHALNGRAYGEASSLTQVTGSEMMVHPPGLASADGFCRIMKLGLSPWPADEYHDIYLSVKRIIEETNPAIVVLDMLLNPALDATRDMNRAHAILTPNVLTGLAPAVQPSYKVLWKWPAFASGYPFPMPWSLIPANIYLNLQAIRCALSSIDAGGKRANLKSKGIQKPLDFLGMYRPDVPWITQTLPGAHFPLDNIPSNVICTGPINLADVGGERDEGREIINWVKRAPTMLISLGSHYKYTKQQAAVMMEAIQQVLRQTGVQVLWKVVLPDAVDDSFLQNMDQSVSDRFRAERWLDVEPPSLLLLDTMVVSVHHGGAGCFHDALSAGVPQVILPLWVDLYDFAQLVEYLGIGTWACQNTSPHWTAECLASAFLKVLESTEASDDMKHRAKGFGDQAQVQSGRTIAAEEVAKLAALGT</sequence>
<organism evidence="4 5">
    <name type="scientific">Dactylonectria estremocensis</name>
    <dbReference type="NCBI Taxonomy" id="1079267"/>
    <lineage>
        <taxon>Eukaryota</taxon>
        <taxon>Fungi</taxon>
        <taxon>Dikarya</taxon>
        <taxon>Ascomycota</taxon>
        <taxon>Pezizomycotina</taxon>
        <taxon>Sordariomycetes</taxon>
        <taxon>Hypocreomycetidae</taxon>
        <taxon>Hypocreales</taxon>
        <taxon>Nectriaceae</taxon>
        <taxon>Dactylonectria</taxon>
    </lineage>
</organism>